<protein>
    <submittedName>
        <fullName evidence="2">Uncharacterized protein</fullName>
    </submittedName>
</protein>
<reference evidence="2" key="1">
    <citation type="journal article" date="2022" name="bioRxiv">
        <title>Sequencing and chromosome-scale assembly of the giantPleurodeles waltlgenome.</title>
        <authorList>
            <person name="Brown T."/>
            <person name="Elewa A."/>
            <person name="Iarovenko S."/>
            <person name="Subramanian E."/>
            <person name="Araus A.J."/>
            <person name="Petzold A."/>
            <person name="Susuki M."/>
            <person name="Suzuki K.-i.T."/>
            <person name="Hayashi T."/>
            <person name="Toyoda A."/>
            <person name="Oliveira C."/>
            <person name="Osipova E."/>
            <person name="Leigh N.D."/>
            <person name="Simon A."/>
            <person name="Yun M.H."/>
        </authorList>
    </citation>
    <scope>NUCLEOTIDE SEQUENCE</scope>
    <source>
        <strain evidence="2">20211129_DDA</strain>
        <tissue evidence="2">Liver</tissue>
    </source>
</reference>
<dbReference type="AlphaFoldDB" id="A0AAV7RMQ0"/>
<evidence type="ECO:0000313" key="3">
    <source>
        <dbReference type="Proteomes" id="UP001066276"/>
    </source>
</evidence>
<organism evidence="2 3">
    <name type="scientific">Pleurodeles waltl</name>
    <name type="common">Iberian ribbed newt</name>
    <dbReference type="NCBI Taxonomy" id="8319"/>
    <lineage>
        <taxon>Eukaryota</taxon>
        <taxon>Metazoa</taxon>
        <taxon>Chordata</taxon>
        <taxon>Craniata</taxon>
        <taxon>Vertebrata</taxon>
        <taxon>Euteleostomi</taxon>
        <taxon>Amphibia</taxon>
        <taxon>Batrachia</taxon>
        <taxon>Caudata</taxon>
        <taxon>Salamandroidea</taxon>
        <taxon>Salamandridae</taxon>
        <taxon>Pleurodelinae</taxon>
        <taxon>Pleurodeles</taxon>
    </lineage>
</organism>
<accession>A0AAV7RMQ0</accession>
<proteinExistence type="predicted"/>
<name>A0AAV7RMQ0_PLEWA</name>
<gene>
    <name evidence="2" type="ORF">NDU88_006509</name>
</gene>
<keyword evidence="3" id="KW-1185">Reference proteome</keyword>
<dbReference type="EMBL" id="JANPWB010000009">
    <property type="protein sequence ID" value="KAJ1153751.1"/>
    <property type="molecule type" value="Genomic_DNA"/>
</dbReference>
<evidence type="ECO:0000256" key="1">
    <source>
        <dbReference type="SAM" id="MobiDB-lite"/>
    </source>
</evidence>
<evidence type="ECO:0000313" key="2">
    <source>
        <dbReference type="EMBL" id="KAJ1153751.1"/>
    </source>
</evidence>
<comment type="caution">
    <text evidence="2">The sequence shown here is derived from an EMBL/GenBank/DDBJ whole genome shotgun (WGS) entry which is preliminary data.</text>
</comment>
<feature type="region of interest" description="Disordered" evidence="1">
    <location>
        <begin position="23"/>
        <end position="59"/>
    </location>
</feature>
<dbReference type="Proteomes" id="UP001066276">
    <property type="component" value="Chromosome 5"/>
</dbReference>
<sequence length="191" mass="19132">MIGVLEAPAAQCPSTPHLGALCLLAGPPQMSPRPDGPTSQQKGPAVFDGQPALASGSSASRLISPPVRVRREEPGGVQAEGLLAINPQGGGGQIQPRHHQGPGSPIHLLRPVLYTAGSLPLMHTGISPRRAGAQPGHCGWGLCGLSPLGGAGCAVLQALVCTPLSTTVPAAPKCPQPNPGHLLGSTGVDVL</sequence>